<name>A0A2K2DUU5_BRADI</name>
<gene>
    <name evidence="1" type="ORF">BRADI_1g72915v3</name>
</gene>
<keyword evidence="3" id="KW-1185">Reference proteome</keyword>
<reference evidence="1" key="2">
    <citation type="submission" date="2017-06" db="EMBL/GenBank/DDBJ databases">
        <title>WGS assembly of Brachypodium distachyon.</title>
        <authorList>
            <consortium name="The International Brachypodium Initiative"/>
            <person name="Lucas S."/>
            <person name="Harmon-Smith M."/>
            <person name="Lail K."/>
            <person name="Tice H."/>
            <person name="Grimwood J."/>
            <person name="Bruce D."/>
            <person name="Barry K."/>
            <person name="Shu S."/>
            <person name="Lindquist E."/>
            <person name="Wang M."/>
            <person name="Pitluck S."/>
            <person name="Vogel J.P."/>
            <person name="Garvin D.F."/>
            <person name="Mockler T.C."/>
            <person name="Schmutz J."/>
            <person name="Rokhsar D."/>
            <person name="Bevan M.W."/>
        </authorList>
    </citation>
    <scope>NUCLEOTIDE SEQUENCE</scope>
    <source>
        <strain evidence="1">Bd21</strain>
    </source>
</reference>
<accession>A0A2K2DUU5</accession>
<organism evidence="1">
    <name type="scientific">Brachypodium distachyon</name>
    <name type="common">Purple false brome</name>
    <name type="synonym">Trachynia distachya</name>
    <dbReference type="NCBI Taxonomy" id="15368"/>
    <lineage>
        <taxon>Eukaryota</taxon>
        <taxon>Viridiplantae</taxon>
        <taxon>Streptophyta</taxon>
        <taxon>Embryophyta</taxon>
        <taxon>Tracheophyta</taxon>
        <taxon>Spermatophyta</taxon>
        <taxon>Magnoliopsida</taxon>
        <taxon>Liliopsida</taxon>
        <taxon>Poales</taxon>
        <taxon>Poaceae</taxon>
        <taxon>BOP clade</taxon>
        <taxon>Pooideae</taxon>
        <taxon>Stipodae</taxon>
        <taxon>Brachypodieae</taxon>
        <taxon>Brachypodium</taxon>
    </lineage>
</organism>
<dbReference type="AlphaFoldDB" id="A0A2K2DUU5"/>
<dbReference type="InParanoid" id="A0A2K2DUU5"/>
<dbReference type="EMBL" id="CM000880">
    <property type="protein sequence ID" value="PNT78046.1"/>
    <property type="molecule type" value="Genomic_DNA"/>
</dbReference>
<sequence length="80" mass="8499">MVSEAVLHSSPWLPRELLYTRLPGCQPQLVSNSTAANRSSPWPPAITVVDLASKLLVALVTGPSPRCLVDLAGKPRSSPP</sequence>
<dbReference type="EnsemblPlants" id="PNT78046">
    <property type="protein sequence ID" value="PNT78046"/>
    <property type="gene ID" value="BRADI_1g72915v3"/>
</dbReference>
<proteinExistence type="predicted"/>
<evidence type="ECO:0000313" key="3">
    <source>
        <dbReference type="Proteomes" id="UP000008810"/>
    </source>
</evidence>
<dbReference type="Proteomes" id="UP000008810">
    <property type="component" value="Chromosome 1"/>
</dbReference>
<evidence type="ECO:0000313" key="1">
    <source>
        <dbReference type="EMBL" id="PNT78046.1"/>
    </source>
</evidence>
<protein>
    <submittedName>
        <fullName evidence="1 2">Uncharacterized protein</fullName>
    </submittedName>
</protein>
<reference evidence="2" key="3">
    <citation type="submission" date="2018-08" db="UniProtKB">
        <authorList>
            <consortium name="EnsemblPlants"/>
        </authorList>
    </citation>
    <scope>IDENTIFICATION</scope>
    <source>
        <strain evidence="2">cv. Bd21</strain>
    </source>
</reference>
<dbReference type="Gramene" id="PNT78046">
    <property type="protein sequence ID" value="PNT78046"/>
    <property type="gene ID" value="BRADI_1g72915v3"/>
</dbReference>
<reference evidence="1 2" key="1">
    <citation type="journal article" date="2010" name="Nature">
        <title>Genome sequencing and analysis of the model grass Brachypodium distachyon.</title>
        <authorList>
            <consortium name="International Brachypodium Initiative"/>
        </authorList>
    </citation>
    <scope>NUCLEOTIDE SEQUENCE [LARGE SCALE GENOMIC DNA]</scope>
    <source>
        <strain evidence="1 2">Bd21</strain>
    </source>
</reference>
<evidence type="ECO:0000313" key="2">
    <source>
        <dbReference type="EnsemblPlants" id="PNT78046"/>
    </source>
</evidence>